<dbReference type="Gene3D" id="3.40.50.2000">
    <property type="entry name" value="Glycogen Phosphorylase B"/>
    <property type="match status" value="3"/>
</dbReference>
<proteinExistence type="predicted"/>
<dbReference type="SUPFAM" id="SSF53756">
    <property type="entry name" value="UDP-Glycosyltransferase/glycogen phosphorylase"/>
    <property type="match status" value="3"/>
</dbReference>
<sequence>MKHLRAIHQFHGGSAYGDGVTNGMLFTRRLLRSLGLESEIYVVHVAPELAGEIRSIDEYRDGPDQLLIVQYSMGHDHHRWVEQVSSPKILAYHNITPAGFFSPDNPFHRYSNLGRRQIADWAAGQFAGAVAMSTYSADELVALGYGPVATIPLLVDLERLRQAPWDRGTAERLAGPANILFVGRICENKCQHELVEVVAELTGRLSRPVRLLLVGGESSAGYGAHLRRLIAERGLDGSVVLTGKIPEDQLYAHYRAADLFLCLSEHEGFGMPLVEATAFDVPVLAYAGSCIAETLGSGGILFDEKSPDRIAAAARLLLEEPPLRRRVLQGQRDALARYRPERLIASFISFLNGIGFAVPETVPEPAAFREPVSWRIEGPFDSSYSLAIVNREVALGLRRGGPGSGGEDVALCAMDGPGRYPADQAFLAANPEAAAMWERGLEEGPADVVMRNMYPPRVDDMKGVVRGLLCYGWEESGFPAEWVDGFNRTLDVVTVLSSYTGKVLEDNGVTAPVHVAGTGIDHVLSVPPSDERIPELQGASGFGFLHISSCFPRKGADVLLEAWGRAFDRRDPVYLVVKTFPNPHNEIERQLADLKARHPDHAPVFLINRDLPAGTLATLYRLCDAFVSPTRGEGFGMPMAEAMLYGMPVVVTAYGGQADFCTDETAWLVDYRFAYARTHFNLPHSVWAEPCVDDLARAMRAVRSAPPEERRRRTRAAAALIRRTYGAEAVAARVRHAVGSLAGQPVPTPVPRVAWVSTWNARCGIASYSMALAAGIPPGRLTVLANRNARCIDPDGPEVVRCWDAGWSDPLDELHDRIIADGADSVVLQFNFGLFQLAAFARLIDRLVDQGRQVHVFLHATADVRKPDLFISLSAAVESLRRARRLFVHGVHDLNCLKGFGLVDNVALFPMGQQGTPDLDSARLRREYGLADRRVIASFGFLLPHKGLRELLQAFSLMRGADPDLHLLMANALYPAQESADECAALRRTIDELGLGDSVTLLTDYLEENVAIGLLTLADAVVYPYQHTQESASAAVRMGLASGRPVAVTPLAIFDDVSPVTIRLPGTSPEDMARGLAGLLEGGPEIDALLARQRDWLVSCGWERVSGRLWNIIRAQRPQNSEETLGIKAYVAREPQLA</sequence>
<dbReference type="Proteomes" id="UP000595197">
    <property type="component" value="Chromosome"/>
</dbReference>
<evidence type="ECO:0000259" key="1">
    <source>
        <dbReference type="Pfam" id="PF00534"/>
    </source>
</evidence>
<dbReference type="InterPro" id="IPR001296">
    <property type="entry name" value="Glyco_trans_1"/>
</dbReference>
<dbReference type="Pfam" id="PF13692">
    <property type="entry name" value="Glyco_trans_1_4"/>
    <property type="match status" value="1"/>
</dbReference>
<feature type="domain" description="Glycosyl transferase family 1" evidence="1">
    <location>
        <begin position="176"/>
        <end position="327"/>
    </location>
</feature>
<dbReference type="Pfam" id="PF00534">
    <property type="entry name" value="Glycos_transf_1"/>
    <property type="match status" value="1"/>
</dbReference>
<dbReference type="RefSeq" id="WP_201075226.1">
    <property type="nucleotide sequence ID" value="NZ_CP067420.1"/>
</dbReference>
<dbReference type="EMBL" id="CP067420">
    <property type="protein sequence ID" value="QQP89229.1"/>
    <property type="molecule type" value="Genomic_DNA"/>
</dbReference>
<name>A0ABX7B4E6_9PROT</name>
<evidence type="ECO:0000313" key="2">
    <source>
        <dbReference type="EMBL" id="QQP89229.1"/>
    </source>
</evidence>
<organism evidence="2 3">
    <name type="scientific">Skermanella cutis</name>
    <dbReference type="NCBI Taxonomy" id="2775420"/>
    <lineage>
        <taxon>Bacteria</taxon>
        <taxon>Pseudomonadati</taxon>
        <taxon>Pseudomonadota</taxon>
        <taxon>Alphaproteobacteria</taxon>
        <taxon>Rhodospirillales</taxon>
        <taxon>Azospirillaceae</taxon>
        <taxon>Skermanella</taxon>
    </lineage>
</organism>
<reference evidence="2" key="1">
    <citation type="submission" date="2021-02" db="EMBL/GenBank/DDBJ databases">
        <title>Skermanella TT6 skin isolate.</title>
        <authorList>
            <person name="Lee K."/>
            <person name="Ganzorig M."/>
        </authorList>
    </citation>
    <scope>NUCLEOTIDE SEQUENCE</scope>
    <source>
        <strain evidence="2">TT6</strain>
    </source>
</reference>
<evidence type="ECO:0000313" key="3">
    <source>
        <dbReference type="Proteomes" id="UP000595197"/>
    </source>
</evidence>
<keyword evidence="3" id="KW-1185">Reference proteome</keyword>
<protein>
    <submittedName>
        <fullName evidence="2">Glycosyltransferase</fullName>
    </submittedName>
</protein>
<dbReference type="PANTHER" id="PTHR46656:SF3">
    <property type="entry name" value="PUTATIVE-RELATED"/>
    <property type="match status" value="1"/>
</dbReference>
<dbReference type="CDD" id="cd03801">
    <property type="entry name" value="GT4_PimA-like"/>
    <property type="match status" value="2"/>
</dbReference>
<gene>
    <name evidence="2" type="ORF">IGS68_25095</name>
</gene>
<accession>A0ABX7B4E6</accession>
<dbReference type="PANTHER" id="PTHR46656">
    <property type="entry name" value="PUTATIVE-RELATED"/>
    <property type="match status" value="1"/>
</dbReference>